<dbReference type="PANTHER" id="PTHR47957:SF3">
    <property type="entry name" value="ATP-DEPENDENT HELICASE HRQ1"/>
    <property type="match status" value="1"/>
</dbReference>
<dbReference type="InterPro" id="IPR001650">
    <property type="entry name" value="Helicase_C-like"/>
</dbReference>
<keyword evidence="3" id="KW-0067">ATP-binding</keyword>
<dbReference type="SUPFAM" id="SSF52540">
    <property type="entry name" value="P-loop containing nucleoside triphosphate hydrolases"/>
    <property type="match status" value="2"/>
</dbReference>
<keyword evidence="7" id="KW-1185">Reference proteome</keyword>
<dbReference type="SMART" id="SM00490">
    <property type="entry name" value="HELICc"/>
    <property type="match status" value="1"/>
</dbReference>
<dbReference type="EMBL" id="VFPQ01000001">
    <property type="protein sequence ID" value="TQM75052.1"/>
    <property type="molecule type" value="Genomic_DNA"/>
</dbReference>
<keyword evidence="2" id="KW-0378">Hydrolase</keyword>
<dbReference type="GO" id="GO:0005524">
    <property type="term" value="F:ATP binding"/>
    <property type="evidence" value="ECO:0007669"/>
    <property type="project" value="UniProtKB-KW"/>
</dbReference>
<evidence type="ECO:0000256" key="2">
    <source>
        <dbReference type="ARBA" id="ARBA00022801"/>
    </source>
</evidence>
<dbReference type="Pfam" id="PF09369">
    <property type="entry name" value="MZB"/>
    <property type="match status" value="1"/>
</dbReference>
<dbReference type="InterPro" id="IPR011545">
    <property type="entry name" value="DEAD/DEAH_box_helicase_dom"/>
</dbReference>
<dbReference type="Gene3D" id="3.40.50.300">
    <property type="entry name" value="P-loop containing nucleotide triphosphate hydrolases"/>
    <property type="match status" value="2"/>
</dbReference>
<evidence type="ECO:0000259" key="4">
    <source>
        <dbReference type="PROSITE" id="PS51192"/>
    </source>
</evidence>
<evidence type="ECO:0000313" key="6">
    <source>
        <dbReference type="EMBL" id="TQM75052.1"/>
    </source>
</evidence>
<comment type="caution">
    <text evidence="6">The sequence shown here is derived from an EMBL/GenBank/DDBJ whole genome shotgun (WGS) entry which is preliminary data.</text>
</comment>
<evidence type="ECO:0000313" key="7">
    <source>
        <dbReference type="Proteomes" id="UP000319213"/>
    </source>
</evidence>
<dbReference type="SMART" id="SM00487">
    <property type="entry name" value="DEXDc"/>
    <property type="match status" value="1"/>
</dbReference>
<organism evidence="6 7">
    <name type="scientific">Thermopolyspora flexuosa</name>
    <dbReference type="NCBI Taxonomy" id="103836"/>
    <lineage>
        <taxon>Bacteria</taxon>
        <taxon>Bacillati</taxon>
        <taxon>Actinomycetota</taxon>
        <taxon>Actinomycetes</taxon>
        <taxon>Streptosporangiales</taxon>
        <taxon>Streptosporangiaceae</taxon>
        <taxon>Thermopolyspora</taxon>
    </lineage>
</organism>
<dbReference type="GO" id="GO:0006289">
    <property type="term" value="P:nucleotide-excision repair"/>
    <property type="evidence" value="ECO:0007669"/>
    <property type="project" value="TreeGrafter"/>
</dbReference>
<dbReference type="PROSITE" id="PS51193">
    <property type="entry name" value="HELICASE_ATP_BIND_2"/>
    <property type="match status" value="1"/>
</dbReference>
<name>A0A543IWV5_9ACTN</name>
<dbReference type="GO" id="GO:0003676">
    <property type="term" value="F:nucleic acid binding"/>
    <property type="evidence" value="ECO:0007669"/>
    <property type="project" value="InterPro"/>
</dbReference>
<evidence type="ECO:0000256" key="1">
    <source>
        <dbReference type="ARBA" id="ARBA00022741"/>
    </source>
</evidence>
<dbReference type="GO" id="GO:0016787">
    <property type="term" value="F:hydrolase activity"/>
    <property type="evidence" value="ECO:0007669"/>
    <property type="project" value="UniProtKB-KW"/>
</dbReference>
<evidence type="ECO:0000259" key="5">
    <source>
        <dbReference type="PROSITE" id="PS51193"/>
    </source>
</evidence>
<sequence length="1697" mass="189984">MTVANSPQDVFNALRQAYLRYYDTAFRLRDPRLQEERRRLLDVPGGIYAEPYLEIRPEYARTGRSVMESAKLAGAPPELAEFASCGLLPAAELYTHQEEALIAALKKDGNVVVTSGTGSGKTQAFLLPIIADLLAESASWSNPPARATAWWRSATAPFTPQRSGGKDRPAAVRALILYPTNALVDDQLVRLRGALDSDEARKWLEDHRNGHYFYFGKYTSATPVLGKPDQPEAVKELREFFREWEERSAQAARIAERDSNKDHARYFAPRPGGAEMLSRWDMYDAPPDILITNHSMLNVMLLRERDEGFFERTREWLETYPDARFTLVVDELHTHRGTAGTEVAYLVRNLRNRLGIMDAPEKLRVIATTASLEPERDRKFLEEFFAIDREQFHFVSDRRVKGGGRIVPLRKSTATATDKVRAHFFFRNVPGMWACSDPECTQVPDDWRKDRTVGKLYSRPRTFCDCGARVLELLFCRSCGDVFLGGYAPRKATEERSFNSYLLPDTPDLSRIPDLVRPDRTARNYIVYWPRTTLQQARDPNPWSRDGVRFAFRLSRLTPKTGRLENSADSATGWSYHVETRNSGYELDELSPFPPACPSCGSDWERRGRKEPDWLKDPDYQRSPISPMRTGFEKVNQVLAAELATQFDSAEERKLLVFSDSRQNAAKLSAGLALRHYQDLVRTLALSAMHEVTVTLDDIAAARDGDKAVYEKLLAKDRDAARDLKIAWIEGDADAEEAATAKLIAPMRLDWLAKTVVQRKLLALGVNPAGPKPSAQRPGGVNWYELYDWDKKPPALTEKVPDDVREALADAATQLLDNTLESLFSGADRDFESLGLGRIDTVDRRTPTAIPGVGPASLRILAELKRFNGLRDPQPNVPARLKAYWKTVAAVHKLDFAEVQDQAERYWRGVVADFLIDPGQVALFPAPSKVWVCKTCGRRHQTESAGVCTGCRARLPESPEPLDKGQQLEDYYAWKALTKNGMFRLNCAELTGQTGRIEAQRRQARFQGVFLDDDRDHVHGLDLLSVTTTMEAGVDIGPLSLVVMANMPPTRFNYQQRVGRAGRRDNRLAVALTVCRGRSHDEHYFRNPDAVLNDPVPAPYLALESMEILERAVASEVLRLAFLHTGLADPENSGVHGPFGRASDWADIAADIEKWCRANLSTIRNAARAFTAYTGFNPDRFDADWVRKLLANVGRVAAESGESEDLGERLAHMGVLPMFGFPTRVRYLYLERPTSSYPWPPEEVIDRDIALAVSTFAPGNEVVKDGQVFTVEGITDFAPTVYGKPRPADDPLRKRQMIGLCSTCNRLELTPGQPGTCPLCGQESYRIVEMSEPAGFRAGEPRDFDGNFAWAAMTVLARATADLSELRRAAWRAATVYRGPGRRYVINDNAGDAFTFISGGNDWGGYRIAPKGSTIGRTVALGAALPTDFLFVGPSRTVDDVRGLRLNLEECQPKFKADLHQGRRAAWYSLAFLLRSAAAEFLDVDPRELVAGIHPERHGDSQACYAFLADTLENGAGFSTRLGEVFDEFAAHVQRFLAGLADPRHAESCKTSCYGCLRDYENMVFHPLLDWRLGADLFTLLSGGDLPNDHATMARERMALDSVRAVLQGEFLSSETAVIGTELRLGERYAVVARHPFEACEDKLVSPRLEEALAAACDYTKDETRVIVTDWFTAERNPLLVVQQTARPERRRKAARR</sequence>
<dbReference type="PANTHER" id="PTHR47957">
    <property type="entry name" value="ATP-DEPENDENT HELICASE HRQ1"/>
    <property type="match status" value="1"/>
</dbReference>
<dbReference type="OrthoDB" id="3197455at2"/>
<feature type="domain" description="Helicase ATP-binding" evidence="4">
    <location>
        <begin position="102"/>
        <end position="390"/>
    </location>
</feature>
<proteinExistence type="predicted"/>
<dbReference type="GO" id="GO:0036297">
    <property type="term" value="P:interstrand cross-link repair"/>
    <property type="evidence" value="ECO:0007669"/>
    <property type="project" value="TreeGrafter"/>
</dbReference>
<dbReference type="PROSITE" id="PS51192">
    <property type="entry name" value="HELICASE_ATP_BIND_1"/>
    <property type="match status" value="1"/>
</dbReference>
<dbReference type="Proteomes" id="UP000319213">
    <property type="component" value="Unassembled WGS sequence"/>
</dbReference>
<dbReference type="InterPro" id="IPR018973">
    <property type="entry name" value="MZB"/>
</dbReference>
<accession>A0A543IWV5</accession>
<feature type="domain" description="Helicase ATP-binding" evidence="5">
    <location>
        <begin position="45"/>
        <end position="388"/>
    </location>
</feature>
<dbReference type="GO" id="GO:0043138">
    <property type="term" value="F:3'-5' DNA helicase activity"/>
    <property type="evidence" value="ECO:0007669"/>
    <property type="project" value="TreeGrafter"/>
</dbReference>
<dbReference type="Pfam" id="PF00271">
    <property type="entry name" value="Helicase_C"/>
    <property type="match status" value="1"/>
</dbReference>
<dbReference type="InterPro" id="IPR027417">
    <property type="entry name" value="P-loop_NTPase"/>
</dbReference>
<gene>
    <name evidence="6" type="ORF">FHX40_1748</name>
</gene>
<dbReference type="InterPro" id="IPR014013">
    <property type="entry name" value="Helic_SF1/SF2_ATP-bd_DinG/Rad3"/>
</dbReference>
<protein>
    <submittedName>
        <fullName evidence="6">Helicase-like protein</fullName>
    </submittedName>
</protein>
<dbReference type="RefSeq" id="WP_142259129.1">
    <property type="nucleotide sequence ID" value="NZ_BMPV01000007.1"/>
</dbReference>
<keyword evidence="6" id="KW-0347">Helicase</keyword>
<dbReference type="Pfam" id="PF00270">
    <property type="entry name" value="DEAD"/>
    <property type="match status" value="1"/>
</dbReference>
<dbReference type="InterPro" id="IPR014001">
    <property type="entry name" value="Helicase_ATP-bd"/>
</dbReference>
<reference evidence="6 7" key="1">
    <citation type="submission" date="2019-06" db="EMBL/GenBank/DDBJ databases">
        <title>Sequencing the genomes of 1000 actinobacteria strains.</title>
        <authorList>
            <person name="Klenk H.-P."/>
        </authorList>
    </citation>
    <scope>NUCLEOTIDE SEQUENCE [LARGE SCALE GENOMIC DNA]</scope>
    <source>
        <strain evidence="6 7">DSM 43186</strain>
    </source>
</reference>
<keyword evidence="1" id="KW-0547">Nucleotide-binding</keyword>
<evidence type="ECO:0000256" key="3">
    <source>
        <dbReference type="ARBA" id="ARBA00022840"/>
    </source>
</evidence>